<dbReference type="Proteomes" id="UP000199693">
    <property type="component" value="Unassembled WGS sequence"/>
</dbReference>
<sequence length="335" mass="36213">MNVLVTGGAGFIGSHVVVRLLEWGADVVVLDSLANSSQATLDTIEALTGRSLRFVKGDVRDISLLRELFAEHSIDAVIHLAGLKSVEESVRLPLDYYSTNVGGILTLLEVMEEAGTRRLVFSSSATVYGDPESVPVAETHAAGRAVNPYGRSKFFAEEVIRDFAATDPGWAVAILRYFNPAGAHASGLIGEDPKGQPNNLLPIVGRVAVGQQPTVGVYGNDYPTADGTGVRDYVHVCDLAQGHVQALDFLFRHAGAHVWNMGVGRGYSVLEVLKAFESACGKPIPYEVRDRRPGDIAESWADVAKVERELGWKSRKDIGQIVADVWRWQTSGMDA</sequence>
<dbReference type="SUPFAM" id="SSF51735">
    <property type="entry name" value="NAD(P)-binding Rossmann-fold domains"/>
    <property type="match status" value="1"/>
</dbReference>
<comment type="similarity">
    <text evidence="5 10">Belongs to the NAD(P)-dependent epimerase/dehydratase family.</text>
</comment>
<evidence type="ECO:0000256" key="6">
    <source>
        <dbReference type="ARBA" id="ARBA00013189"/>
    </source>
</evidence>
<keyword evidence="10" id="KW-0119">Carbohydrate metabolism</keyword>
<evidence type="ECO:0000256" key="8">
    <source>
        <dbReference type="ARBA" id="ARBA00023027"/>
    </source>
</evidence>
<dbReference type="Pfam" id="PF16363">
    <property type="entry name" value="GDP_Man_Dehyd"/>
    <property type="match status" value="1"/>
</dbReference>
<dbReference type="PANTHER" id="PTHR43725:SF47">
    <property type="entry name" value="UDP-GLUCOSE 4-EPIMERASE"/>
    <property type="match status" value="1"/>
</dbReference>
<evidence type="ECO:0000256" key="10">
    <source>
        <dbReference type="RuleBase" id="RU366046"/>
    </source>
</evidence>
<evidence type="ECO:0000313" key="15">
    <source>
        <dbReference type="Proteomes" id="UP000199693"/>
    </source>
</evidence>
<dbReference type="RefSeq" id="WP_089393834.1">
    <property type="nucleotide sequence ID" value="NZ_FNEC01000001.1"/>
</dbReference>
<dbReference type="PRINTS" id="PR01713">
    <property type="entry name" value="NUCEPIMERASE"/>
</dbReference>
<keyword evidence="9 10" id="KW-0413">Isomerase</keyword>
<accession>A0A239MQP4</accession>
<dbReference type="GO" id="GO:0006012">
    <property type="term" value="P:galactose metabolic process"/>
    <property type="evidence" value="ECO:0007669"/>
    <property type="project" value="UniProtKB-UniPathway"/>
</dbReference>
<dbReference type="InterPro" id="IPR016040">
    <property type="entry name" value="NAD(P)-bd_dom"/>
</dbReference>
<evidence type="ECO:0000259" key="11">
    <source>
        <dbReference type="SMART" id="SM00822"/>
    </source>
</evidence>
<comment type="cofactor">
    <cofactor evidence="2 10">
        <name>NAD(+)</name>
        <dbReference type="ChEBI" id="CHEBI:57540"/>
    </cofactor>
</comment>
<gene>
    <name evidence="12" type="ORF">SAMN05216189_1001208</name>
    <name evidence="13" type="ORF">SAMN06295949_12864</name>
</gene>
<evidence type="ECO:0000256" key="3">
    <source>
        <dbReference type="ARBA" id="ARBA00004947"/>
    </source>
</evidence>
<evidence type="ECO:0000256" key="9">
    <source>
        <dbReference type="ARBA" id="ARBA00023235"/>
    </source>
</evidence>
<dbReference type="Gene3D" id="3.40.50.720">
    <property type="entry name" value="NAD(P)-binding Rossmann-like Domain"/>
    <property type="match status" value="1"/>
</dbReference>
<dbReference type="SMART" id="SM00822">
    <property type="entry name" value="PKS_KR"/>
    <property type="match status" value="1"/>
</dbReference>
<evidence type="ECO:0000313" key="12">
    <source>
        <dbReference type="EMBL" id="SDH99754.1"/>
    </source>
</evidence>
<dbReference type="EMBL" id="FNEC01000001">
    <property type="protein sequence ID" value="SDH99754.1"/>
    <property type="molecule type" value="Genomic_DNA"/>
</dbReference>
<evidence type="ECO:0000256" key="1">
    <source>
        <dbReference type="ARBA" id="ARBA00000083"/>
    </source>
</evidence>
<dbReference type="Proteomes" id="UP000198309">
    <property type="component" value="Unassembled WGS sequence"/>
</dbReference>
<reference evidence="13 14" key="2">
    <citation type="submission" date="2017-06" db="EMBL/GenBank/DDBJ databases">
        <authorList>
            <person name="Varghese N."/>
            <person name="Submissions S."/>
        </authorList>
    </citation>
    <scope>NUCLEOTIDE SEQUENCE [LARGE SCALE GENOMIC DNA]</scope>
    <source>
        <strain evidence="13 14">RLD-1</strain>
    </source>
</reference>
<evidence type="ECO:0000256" key="5">
    <source>
        <dbReference type="ARBA" id="ARBA00007637"/>
    </source>
</evidence>
<name>A0A239MQP4_9PSED</name>
<comment type="catalytic activity">
    <reaction evidence="1 10">
        <text>UDP-alpha-D-glucose = UDP-alpha-D-galactose</text>
        <dbReference type="Rhea" id="RHEA:22168"/>
        <dbReference type="ChEBI" id="CHEBI:58885"/>
        <dbReference type="ChEBI" id="CHEBI:66914"/>
        <dbReference type="EC" id="5.1.3.2"/>
    </reaction>
</comment>
<dbReference type="NCBIfam" id="NF007956">
    <property type="entry name" value="PRK10675.1"/>
    <property type="match status" value="1"/>
</dbReference>
<comment type="subunit">
    <text evidence="10">Homodimer.</text>
</comment>
<dbReference type="InterPro" id="IPR036291">
    <property type="entry name" value="NAD(P)-bd_dom_sf"/>
</dbReference>
<dbReference type="GO" id="GO:0003978">
    <property type="term" value="F:UDP-glucose 4-epimerase activity"/>
    <property type="evidence" value="ECO:0007669"/>
    <property type="project" value="UniProtKB-UniRule"/>
</dbReference>
<dbReference type="CDD" id="cd05247">
    <property type="entry name" value="UDP_G4E_1_SDR_e"/>
    <property type="match status" value="1"/>
</dbReference>
<keyword evidence="14" id="KW-1185">Reference proteome</keyword>
<evidence type="ECO:0000256" key="7">
    <source>
        <dbReference type="ARBA" id="ARBA00018569"/>
    </source>
</evidence>
<dbReference type="NCBIfam" id="TIGR01179">
    <property type="entry name" value="galE"/>
    <property type="match status" value="1"/>
</dbReference>
<evidence type="ECO:0000313" key="14">
    <source>
        <dbReference type="Proteomes" id="UP000198309"/>
    </source>
</evidence>
<dbReference type="AlphaFoldDB" id="A0A239MQP4"/>
<evidence type="ECO:0000256" key="2">
    <source>
        <dbReference type="ARBA" id="ARBA00001911"/>
    </source>
</evidence>
<feature type="domain" description="Ketoreductase" evidence="11">
    <location>
        <begin position="1"/>
        <end position="163"/>
    </location>
</feature>
<protein>
    <recommendedName>
        <fullName evidence="7 10">UDP-glucose 4-epimerase</fullName>
        <ecNumber evidence="6 10">5.1.3.2</ecNumber>
    </recommendedName>
</protein>
<evidence type="ECO:0000256" key="4">
    <source>
        <dbReference type="ARBA" id="ARBA00006484"/>
    </source>
</evidence>
<comment type="similarity">
    <text evidence="4">Belongs to the short-chain dehydrogenases/reductases (SDR) family.</text>
</comment>
<dbReference type="EC" id="5.1.3.2" evidence="6 10"/>
<dbReference type="EMBL" id="FZPC01000028">
    <property type="protein sequence ID" value="SNT44444.1"/>
    <property type="molecule type" value="Genomic_DNA"/>
</dbReference>
<proteinExistence type="inferred from homology"/>
<dbReference type="Gene3D" id="3.90.25.10">
    <property type="entry name" value="UDP-galactose 4-epimerase, domain 1"/>
    <property type="match status" value="1"/>
</dbReference>
<dbReference type="PANTHER" id="PTHR43725">
    <property type="entry name" value="UDP-GLUCOSE 4-EPIMERASE"/>
    <property type="match status" value="1"/>
</dbReference>
<keyword evidence="8 10" id="KW-0520">NAD</keyword>
<reference evidence="12 15" key="1">
    <citation type="submission" date="2016-10" db="EMBL/GenBank/DDBJ databases">
        <authorList>
            <person name="de Groot N.N."/>
        </authorList>
    </citation>
    <scope>NUCLEOTIDE SEQUENCE [LARGE SCALE GENOMIC DNA]</scope>
    <source>
        <strain evidence="12 15">CCM 7361</strain>
    </source>
</reference>
<dbReference type="UniPathway" id="UPA00214"/>
<dbReference type="GO" id="GO:0005829">
    <property type="term" value="C:cytosol"/>
    <property type="evidence" value="ECO:0007669"/>
    <property type="project" value="TreeGrafter"/>
</dbReference>
<evidence type="ECO:0000313" key="13">
    <source>
        <dbReference type="EMBL" id="SNT44444.1"/>
    </source>
</evidence>
<organism evidence="12 15">
    <name type="scientific">Pseudomonas delhiensis</name>
    <dbReference type="NCBI Taxonomy" id="366289"/>
    <lineage>
        <taxon>Bacteria</taxon>
        <taxon>Pseudomonadati</taxon>
        <taxon>Pseudomonadota</taxon>
        <taxon>Gammaproteobacteria</taxon>
        <taxon>Pseudomonadales</taxon>
        <taxon>Pseudomonadaceae</taxon>
        <taxon>Pseudomonas</taxon>
    </lineage>
</organism>
<comment type="pathway">
    <text evidence="3 10">Carbohydrate metabolism; galactose metabolism.</text>
</comment>
<dbReference type="InterPro" id="IPR005886">
    <property type="entry name" value="UDP_G4E"/>
</dbReference>
<dbReference type="InterPro" id="IPR057326">
    <property type="entry name" value="KR_dom"/>
</dbReference>